<dbReference type="Gene3D" id="3.30.300.30">
    <property type="match status" value="1"/>
</dbReference>
<sequence>MSMSKEGKEKKNATEILLSGSKSLPVLALNAFLQASFVFYDALNYIPFQLFSNPATKLEETTRIKGKNVGGNNNVIYRNIEVIDGNLRSVIFENCDTIKKIWIRSVSKYGNKEAMGTRVVEEIVNEKQSDGRDFQKIRQGSYEYLTYEECNKIVLNLEKSFRKLKIEKGQRVIIYAETRKEWFLTALACFKYGLPIVTVYATLGEEAVAHAINECEGDILITTVNHLSISYNFIVNTPKIKNIVYFGERFKVKGVKDSSHFDNDIKLLKEKVDTIMDFDTFVNFAKDDKYIENDISKDDLAMIMYTSGTTNNPKGVMLTHQNIVAAIKGQTDSFPIKEEDVYIGYLPLAHIIEVCCELIFLAYGCKIGYSSPLTLIDKAPKILPGSKGDAPELKPTIITAVPAIMNRIFKAVNDQLNEANPIAREIFKIFYERKRYRYEQGYKSMIIDNFVFNKIKGILGGNARLVLSGGAPLDAETQRFMNICFCCPVIQGYGLTETVGAATISWYGDISTGYVGPPLTCSEIMLKEWDEAGYSPKNTPPQGEILISGPNVTKGYYNNEELTKEAFVTIDGKRWFCTGDIGEFRSDGSLKIIDRKKDLVKLNHGEYISLGKVESKILTSEYVDNVCVYGNSQKEYIGALVVVNQKNVINLAKKIGIETEDINDICSNKEVNEILLNELKKFLKGKLCRTEIPQKLWLFAEPWTPADGLLTEAMKLKRRAIEKKFNKEIKKMMSL</sequence>
<proteinExistence type="inferred from homology"/>
<reference evidence="10" key="1">
    <citation type="submission" date="2017-02" db="UniProtKB">
        <authorList>
            <consortium name="WormBaseParasite"/>
        </authorList>
    </citation>
    <scope>IDENTIFICATION</scope>
</reference>
<name>A0A0N4ZKA7_PARTI</name>
<dbReference type="STRING" id="131310.A0A0N4ZKA7"/>
<evidence type="ECO:0000256" key="5">
    <source>
        <dbReference type="ARBA" id="ARBA00022840"/>
    </source>
</evidence>
<dbReference type="GO" id="GO:0005811">
    <property type="term" value="C:lipid droplet"/>
    <property type="evidence" value="ECO:0007669"/>
    <property type="project" value="TreeGrafter"/>
</dbReference>
<evidence type="ECO:0000256" key="4">
    <source>
        <dbReference type="ARBA" id="ARBA00022832"/>
    </source>
</evidence>
<evidence type="ECO:0000256" key="1">
    <source>
        <dbReference type="ARBA" id="ARBA00006432"/>
    </source>
</evidence>
<dbReference type="WBParaSite" id="PTRK_0000854000.1">
    <property type="protein sequence ID" value="PTRK_0000854000.1"/>
    <property type="gene ID" value="PTRK_0000854000"/>
</dbReference>
<dbReference type="GO" id="GO:0035336">
    <property type="term" value="P:long-chain fatty-acyl-CoA metabolic process"/>
    <property type="evidence" value="ECO:0007669"/>
    <property type="project" value="TreeGrafter"/>
</dbReference>
<dbReference type="Pfam" id="PF00501">
    <property type="entry name" value="AMP-binding"/>
    <property type="match status" value="1"/>
</dbReference>
<evidence type="ECO:0000313" key="9">
    <source>
        <dbReference type="Proteomes" id="UP000038045"/>
    </source>
</evidence>
<keyword evidence="3" id="KW-0547">Nucleotide-binding</keyword>
<dbReference type="PANTHER" id="PTHR43272">
    <property type="entry name" value="LONG-CHAIN-FATTY-ACID--COA LIGASE"/>
    <property type="match status" value="1"/>
</dbReference>
<dbReference type="InterPro" id="IPR045851">
    <property type="entry name" value="AMP-bd_C_sf"/>
</dbReference>
<dbReference type="InterPro" id="IPR042099">
    <property type="entry name" value="ANL_N_sf"/>
</dbReference>
<dbReference type="SUPFAM" id="SSF56801">
    <property type="entry name" value="Acetyl-CoA synthetase-like"/>
    <property type="match status" value="1"/>
</dbReference>
<evidence type="ECO:0000256" key="7">
    <source>
        <dbReference type="ARBA" id="ARBA00026121"/>
    </source>
</evidence>
<evidence type="ECO:0000313" key="10">
    <source>
        <dbReference type="WBParaSite" id="PTRK_0000854000.1"/>
    </source>
</evidence>
<evidence type="ECO:0000256" key="2">
    <source>
        <dbReference type="ARBA" id="ARBA00022598"/>
    </source>
</evidence>
<dbReference type="GO" id="GO:0005886">
    <property type="term" value="C:plasma membrane"/>
    <property type="evidence" value="ECO:0007669"/>
    <property type="project" value="TreeGrafter"/>
</dbReference>
<dbReference type="GO" id="GO:0005783">
    <property type="term" value="C:endoplasmic reticulum"/>
    <property type="evidence" value="ECO:0007669"/>
    <property type="project" value="TreeGrafter"/>
</dbReference>
<dbReference type="Proteomes" id="UP000038045">
    <property type="component" value="Unplaced"/>
</dbReference>
<keyword evidence="4" id="KW-0276">Fatty acid metabolism</keyword>
<evidence type="ECO:0000256" key="6">
    <source>
        <dbReference type="ARBA" id="ARBA00024484"/>
    </source>
</evidence>
<comment type="catalytic activity">
    <reaction evidence="6">
        <text>a long-chain fatty acid + ATP + CoA = a long-chain fatty acyl-CoA + AMP + diphosphate</text>
        <dbReference type="Rhea" id="RHEA:15421"/>
        <dbReference type="ChEBI" id="CHEBI:30616"/>
        <dbReference type="ChEBI" id="CHEBI:33019"/>
        <dbReference type="ChEBI" id="CHEBI:57287"/>
        <dbReference type="ChEBI" id="CHEBI:57560"/>
        <dbReference type="ChEBI" id="CHEBI:83139"/>
        <dbReference type="ChEBI" id="CHEBI:456215"/>
        <dbReference type="EC" id="6.2.1.3"/>
    </reaction>
    <physiologicalReaction direction="left-to-right" evidence="6">
        <dbReference type="Rhea" id="RHEA:15422"/>
    </physiologicalReaction>
</comment>
<dbReference type="EC" id="6.2.1.3" evidence="7"/>
<dbReference type="GO" id="GO:0005524">
    <property type="term" value="F:ATP binding"/>
    <property type="evidence" value="ECO:0007669"/>
    <property type="project" value="UniProtKB-KW"/>
</dbReference>
<dbReference type="GO" id="GO:0004467">
    <property type="term" value="F:long-chain fatty acid-CoA ligase activity"/>
    <property type="evidence" value="ECO:0007669"/>
    <property type="project" value="UniProtKB-EC"/>
</dbReference>
<keyword evidence="4" id="KW-0443">Lipid metabolism</keyword>
<dbReference type="Gene3D" id="3.40.50.12780">
    <property type="entry name" value="N-terminal domain of ligase-like"/>
    <property type="match status" value="1"/>
</dbReference>
<feature type="domain" description="AMP-dependent synthetase/ligase" evidence="8">
    <location>
        <begin position="140"/>
        <end position="557"/>
    </location>
</feature>
<dbReference type="GO" id="GO:0030182">
    <property type="term" value="P:neuron differentiation"/>
    <property type="evidence" value="ECO:0007669"/>
    <property type="project" value="TreeGrafter"/>
</dbReference>
<keyword evidence="5" id="KW-0067">ATP-binding</keyword>
<keyword evidence="9" id="KW-1185">Reference proteome</keyword>
<protein>
    <recommendedName>
        <fullName evidence="7">long-chain-fatty-acid--CoA ligase</fullName>
        <ecNumber evidence="7">6.2.1.3</ecNumber>
    </recommendedName>
</protein>
<dbReference type="PANTHER" id="PTHR43272:SF83">
    <property type="entry name" value="ACYL-COA SYNTHETASE LONG-CHAIN, ISOFORM J"/>
    <property type="match status" value="1"/>
</dbReference>
<organism evidence="9 10">
    <name type="scientific">Parastrongyloides trichosuri</name>
    <name type="common">Possum-specific nematode worm</name>
    <dbReference type="NCBI Taxonomy" id="131310"/>
    <lineage>
        <taxon>Eukaryota</taxon>
        <taxon>Metazoa</taxon>
        <taxon>Ecdysozoa</taxon>
        <taxon>Nematoda</taxon>
        <taxon>Chromadorea</taxon>
        <taxon>Rhabditida</taxon>
        <taxon>Tylenchina</taxon>
        <taxon>Panagrolaimomorpha</taxon>
        <taxon>Strongyloidoidea</taxon>
        <taxon>Strongyloididae</taxon>
        <taxon>Parastrongyloides</taxon>
    </lineage>
</organism>
<dbReference type="AlphaFoldDB" id="A0A0N4ZKA7"/>
<accession>A0A0N4ZKA7</accession>
<dbReference type="InterPro" id="IPR000873">
    <property type="entry name" value="AMP-dep_synth/lig_dom"/>
</dbReference>
<keyword evidence="2" id="KW-0436">Ligase</keyword>
<evidence type="ECO:0000259" key="8">
    <source>
        <dbReference type="Pfam" id="PF00501"/>
    </source>
</evidence>
<evidence type="ECO:0000256" key="3">
    <source>
        <dbReference type="ARBA" id="ARBA00022741"/>
    </source>
</evidence>
<comment type="similarity">
    <text evidence="1">Belongs to the ATP-dependent AMP-binding enzyme family.</text>
</comment>